<dbReference type="RefSeq" id="WP_188529270.1">
    <property type="nucleotide sequence ID" value="NZ_BMGI01000005.1"/>
</dbReference>
<dbReference type="Proteomes" id="UP000617355">
    <property type="component" value="Unassembled WGS sequence"/>
</dbReference>
<dbReference type="PANTHER" id="PTHR34290">
    <property type="entry name" value="SI:CH73-390P7.2"/>
    <property type="match status" value="1"/>
</dbReference>
<dbReference type="InterPro" id="IPR044691">
    <property type="entry name" value="DCC1_Trx"/>
</dbReference>
<dbReference type="InterPro" id="IPR007263">
    <property type="entry name" value="DCC1-like"/>
</dbReference>
<keyword evidence="2" id="KW-1185">Reference proteome</keyword>
<dbReference type="EMBL" id="BMGI01000005">
    <property type="protein sequence ID" value="GGD44239.1"/>
    <property type="molecule type" value="Genomic_DNA"/>
</dbReference>
<evidence type="ECO:0000313" key="1">
    <source>
        <dbReference type="EMBL" id="GGD44239.1"/>
    </source>
</evidence>
<accession>A0ABQ1QUL8</accession>
<sequence>MAKTTIYYDGDCPLCRAEIGQYARLDRDGALDLVNVADPASQLPEGTSRADALARFHARTRDGQLVSGARAFVEVWRDLPGWRWLAHIARLPGAIWLMEVGYRLFLPLRPAIVRLFVAVTRRRA</sequence>
<gene>
    <name evidence="1" type="ORF">GCM10011358_30010</name>
</gene>
<dbReference type="Pfam" id="PF04134">
    <property type="entry name" value="DCC1-like"/>
    <property type="match status" value="1"/>
</dbReference>
<proteinExistence type="predicted"/>
<protein>
    <submittedName>
        <fullName evidence="1">Thiol-disulfide oxidoreductase</fullName>
    </submittedName>
</protein>
<comment type="caution">
    <text evidence="1">The sequence shown here is derived from an EMBL/GenBank/DDBJ whole genome shotgun (WGS) entry which is preliminary data.</text>
</comment>
<reference evidence="2" key="1">
    <citation type="journal article" date="2019" name="Int. J. Syst. Evol. Microbiol.">
        <title>The Global Catalogue of Microorganisms (GCM) 10K type strain sequencing project: providing services to taxonomists for standard genome sequencing and annotation.</title>
        <authorList>
            <consortium name="The Broad Institute Genomics Platform"/>
            <consortium name="The Broad Institute Genome Sequencing Center for Infectious Disease"/>
            <person name="Wu L."/>
            <person name="Ma J."/>
        </authorList>
    </citation>
    <scope>NUCLEOTIDE SEQUENCE [LARGE SCALE GENOMIC DNA]</scope>
    <source>
        <strain evidence="2">CGMCC 1.12922</strain>
    </source>
</reference>
<evidence type="ECO:0000313" key="2">
    <source>
        <dbReference type="Proteomes" id="UP000617355"/>
    </source>
</evidence>
<dbReference type="PANTHER" id="PTHR34290:SF2">
    <property type="entry name" value="OS04G0668800 PROTEIN"/>
    <property type="match status" value="1"/>
</dbReference>
<organism evidence="1 2">
    <name type="scientific">Sinisalibacter lacisalsi</name>
    <dbReference type="NCBI Taxonomy" id="1526570"/>
    <lineage>
        <taxon>Bacteria</taxon>
        <taxon>Pseudomonadati</taxon>
        <taxon>Pseudomonadota</taxon>
        <taxon>Alphaproteobacteria</taxon>
        <taxon>Rhodobacterales</taxon>
        <taxon>Roseobacteraceae</taxon>
        <taxon>Sinisalibacter</taxon>
    </lineage>
</organism>
<name>A0ABQ1QUL8_9RHOB</name>